<sequence length="147" mass="15317">MANHDGTGHVEGCSADLETRLFSGEIDSRLSTDAAWDGQTDSLYYAGSGGLSVHRVSVAPGGLSDDTVVATVPSTSTITAQGETQEAANKITGVAFSGDAGTLGVLYKTGRRYSGFISVDRAGELKNWTLPRASDVPGKELNNDYTV</sequence>
<organism evidence="1 2">
    <name type="scientific">Corynebacterium antarcticum</name>
    <dbReference type="NCBI Taxonomy" id="2800405"/>
    <lineage>
        <taxon>Bacteria</taxon>
        <taxon>Bacillati</taxon>
        <taxon>Actinomycetota</taxon>
        <taxon>Actinomycetes</taxon>
        <taxon>Mycobacteriales</taxon>
        <taxon>Corynebacteriaceae</taxon>
        <taxon>Corynebacterium</taxon>
    </lineage>
</organism>
<proteinExistence type="predicted"/>
<gene>
    <name evidence="1" type="ORF">OS123_07745</name>
</gene>
<dbReference type="RefSeq" id="WP_267169510.1">
    <property type="nucleotide sequence ID" value="NZ_JAPMKX010000003.1"/>
</dbReference>
<comment type="caution">
    <text evidence="1">The sequence shown here is derived from an EMBL/GenBank/DDBJ whole genome shotgun (WGS) entry which is preliminary data.</text>
</comment>
<dbReference type="AlphaFoldDB" id="A0A9Q4GL02"/>
<dbReference type="Proteomes" id="UP001070238">
    <property type="component" value="Unassembled WGS sequence"/>
</dbReference>
<evidence type="ECO:0000313" key="1">
    <source>
        <dbReference type="EMBL" id="MCX7538432.1"/>
    </source>
</evidence>
<accession>A0A9Q4GL02</accession>
<evidence type="ECO:0000313" key="2">
    <source>
        <dbReference type="Proteomes" id="UP001070238"/>
    </source>
</evidence>
<name>A0A9Q4GL02_9CORY</name>
<dbReference type="EMBL" id="JAPMKX010000003">
    <property type="protein sequence ID" value="MCX7538432.1"/>
    <property type="molecule type" value="Genomic_DNA"/>
</dbReference>
<reference evidence="1" key="1">
    <citation type="submission" date="2022-11" db="EMBL/GenBank/DDBJ databases">
        <title>Corynebacterium sp. isolated from Penguins.</title>
        <authorList>
            <person name="Sedlar K."/>
            <person name="Svec P."/>
        </authorList>
    </citation>
    <scope>NUCLEOTIDE SEQUENCE</scope>
    <source>
        <strain evidence="1">P5875</strain>
    </source>
</reference>
<protein>
    <submittedName>
        <fullName evidence="1">Uncharacterized protein</fullName>
    </submittedName>
</protein>